<feature type="non-terminal residue" evidence="1">
    <location>
        <position position="1"/>
    </location>
</feature>
<comment type="caution">
    <text evidence="1">The sequence shown here is derived from an EMBL/GenBank/DDBJ whole genome shotgun (WGS) entry which is preliminary data.</text>
</comment>
<evidence type="ECO:0000313" key="1">
    <source>
        <dbReference type="EMBL" id="PQP05532.1"/>
    </source>
</evidence>
<organism evidence="1 2">
    <name type="scientific">Burkholderia cepacia</name>
    <name type="common">Pseudomonas cepacia</name>
    <dbReference type="NCBI Taxonomy" id="292"/>
    <lineage>
        <taxon>Bacteria</taxon>
        <taxon>Pseudomonadati</taxon>
        <taxon>Pseudomonadota</taxon>
        <taxon>Betaproteobacteria</taxon>
        <taxon>Burkholderiales</taxon>
        <taxon>Burkholderiaceae</taxon>
        <taxon>Burkholderia</taxon>
        <taxon>Burkholderia cepacia complex</taxon>
    </lineage>
</organism>
<dbReference type="Proteomes" id="UP000238206">
    <property type="component" value="Unassembled WGS sequence"/>
</dbReference>
<proteinExistence type="predicted"/>
<protein>
    <submittedName>
        <fullName evidence="1">Uncharacterized protein</fullName>
    </submittedName>
</protein>
<dbReference type="AlphaFoldDB" id="A0A2S8HTL7"/>
<evidence type="ECO:0000313" key="2">
    <source>
        <dbReference type="Proteomes" id="UP000238206"/>
    </source>
</evidence>
<name>A0A2S8HTL7_BURCE</name>
<gene>
    <name evidence="1" type="ORF">C5615_38700</name>
</gene>
<sequence length="76" mass="8471">PIGQAGYMHADHFDITNKKLAKGVGSIHARKGRLPHHSLLETVPQSIFARAPNFDAALRAISRYRCPPLRLSKTLR</sequence>
<reference evidence="1 2" key="1">
    <citation type="submission" date="2018-02" db="EMBL/GenBank/DDBJ databases">
        <title>Draft genome sequencing of Burkholderia cepacia Y14-15.</title>
        <authorList>
            <person name="Zheng B.-X."/>
        </authorList>
    </citation>
    <scope>NUCLEOTIDE SEQUENCE [LARGE SCALE GENOMIC DNA]</scope>
    <source>
        <strain evidence="1 2">Y14-15</strain>
    </source>
</reference>
<dbReference type="EMBL" id="PUIQ01000162">
    <property type="protein sequence ID" value="PQP05532.1"/>
    <property type="molecule type" value="Genomic_DNA"/>
</dbReference>
<accession>A0A2S8HTL7</accession>